<keyword evidence="2" id="KW-1185">Reference proteome</keyword>
<proteinExistence type="predicted"/>
<sequence length="53" mass="6109">MHHASYILIRLRHRPSMGTRKCPRPVGLLKFDAHRPPLCKINAKITLLGYCDL</sequence>
<dbReference type="AlphaFoldDB" id="A0A0M8NU68"/>
<evidence type="ECO:0000313" key="2">
    <source>
        <dbReference type="Proteomes" id="UP000037696"/>
    </source>
</evidence>
<gene>
    <name evidence="1" type="ORF">ACN38_g11850</name>
</gene>
<protein>
    <submittedName>
        <fullName evidence="1">Uncharacterized protein</fullName>
    </submittedName>
</protein>
<accession>A0A0M8NU68</accession>
<reference evidence="1 2" key="1">
    <citation type="submission" date="2015-08" db="EMBL/GenBank/DDBJ databases">
        <title>Genome sequencing of Penicillium nordicum.</title>
        <authorList>
            <person name="Nguyen H.D."/>
            <person name="Seifert K.A."/>
        </authorList>
    </citation>
    <scope>NUCLEOTIDE SEQUENCE [LARGE SCALE GENOMIC DNA]</scope>
    <source>
        <strain evidence="1 2">DAOMC 185683</strain>
    </source>
</reference>
<name>A0A0M8NU68_9EURO</name>
<evidence type="ECO:0000313" key="1">
    <source>
        <dbReference type="EMBL" id="KOS37357.1"/>
    </source>
</evidence>
<organism evidence="1 2">
    <name type="scientific">Penicillium nordicum</name>
    <dbReference type="NCBI Taxonomy" id="229535"/>
    <lineage>
        <taxon>Eukaryota</taxon>
        <taxon>Fungi</taxon>
        <taxon>Dikarya</taxon>
        <taxon>Ascomycota</taxon>
        <taxon>Pezizomycotina</taxon>
        <taxon>Eurotiomycetes</taxon>
        <taxon>Eurotiomycetidae</taxon>
        <taxon>Eurotiales</taxon>
        <taxon>Aspergillaceae</taxon>
        <taxon>Penicillium</taxon>
    </lineage>
</organism>
<comment type="caution">
    <text evidence="1">The sequence shown here is derived from an EMBL/GenBank/DDBJ whole genome shotgun (WGS) entry which is preliminary data.</text>
</comment>
<feature type="non-terminal residue" evidence="1">
    <location>
        <position position="53"/>
    </location>
</feature>
<dbReference type="Proteomes" id="UP000037696">
    <property type="component" value="Unassembled WGS sequence"/>
</dbReference>
<dbReference type="EMBL" id="LHQQ01000326">
    <property type="protein sequence ID" value="KOS37357.1"/>
    <property type="molecule type" value="Genomic_DNA"/>
</dbReference>